<dbReference type="RefSeq" id="WP_343759702.1">
    <property type="nucleotide sequence ID" value="NZ_BAAACG010000006.1"/>
</dbReference>
<protein>
    <submittedName>
        <fullName evidence="2">DUF975 family protein</fullName>
    </submittedName>
</protein>
<proteinExistence type="predicted"/>
<dbReference type="Pfam" id="PF06161">
    <property type="entry name" value="DUF975"/>
    <property type="match status" value="1"/>
</dbReference>
<dbReference type="PANTHER" id="PTHR40076">
    <property type="entry name" value="MEMBRANE PROTEIN-RELATED"/>
    <property type="match status" value="1"/>
</dbReference>
<dbReference type="InterPro" id="IPR010380">
    <property type="entry name" value="DUF975"/>
</dbReference>
<feature type="transmembrane region" description="Helical" evidence="1">
    <location>
        <begin position="122"/>
        <end position="149"/>
    </location>
</feature>
<keyword evidence="1" id="KW-0812">Transmembrane</keyword>
<evidence type="ECO:0000313" key="3">
    <source>
        <dbReference type="Proteomes" id="UP001501510"/>
    </source>
</evidence>
<sequence>MWTRRQLKERAKKVLRNNYWQAFLVSLVILISTTAGKWGNIERRIDRIIENHPVVHDFVPSEIIYWTSGLMFFLASITVILLILRIVIGYNLEVSGRKFFIKAAQGESNMSYLGYCFKERRYLGVIMTMLLKAVFNFLWYLLLVIPGIIKTYAYSMVPYILADNPFIGAERAIELSNEMTRGEKWDMFVLDLSFLGWYILGVMACGIGTIFVYPYANATKAELYLNFREELIEEGITSYEELNLEYDKTEI</sequence>
<dbReference type="EMBL" id="BAAACG010000006">
    <property type="protein sequence ID" value="GAA0736375.1"/>
    <property type="molecule type" value="Genomic_DNA"/>
</dbReference>
<dbReference type="Proteomes" id="UP001501510">
    <property type="component" value="Unassembled WGS sequence"/>
</dbReference>
<evidence type="ECO:0000313" key="2">
    <source>
        <dbReference type="EMBL" id="GAA0736375.1"/>
    </source>
</evidence>
<gene>
    <name evidence="2" type="ORF">GCM10008906_11280</name>
</gene>
<dbReference type="PANTHER" id="PTHR40076:SF1">
    <property type="entry name" value="MEMBRANE PROTEIN"/>
    <property type="match status" value="1"/>
</dbReference>
<keyword evidence="1" id="KW-0472">Membrane</keyword>
<reference evidence="3" key="1">
    <citation type="journal article" date="2019" name="Int. J. Syst. Evol. Microbiol.">
        <title>The Global Catalogue of Microorganisms (GCM) 10K type strain sequencing project: providing services to taxonomists for standard genome sequencing and annotation.</title>
        <authorList>
            <consortium name="The Broad Institute Genomics Platform"/>
            <consortium name="The Broad Institute Genome Sequencing Center for Infectious Disease"/>
            <person name="Wu L."/>
            <person name="Ma J."/>
        </authorList>
    </citation>
    <scope>NUCLEOTIDE SEQUENCE [LARGE SCALE GENOMIC DNA]</scope>
    <source>
        <strain evidence="3">JCM 1407</strain>
    </source>
</reference>
<name>A0ABP3UP96_9CLOT</name>
<keyword evidence="3" id="KW-1185">Reference proteome</keyword>
<keyword evidence="1" id="KW-1133">Transmembrane helix</keyword>
<accession>A0ABP3UP96</accession>
<feature type="transmembrane region" description="Helical" evidence="1">
    <location>
        <begin position="195"/>
        <end position="216"/>
    </location>
</feature>
<feature type="transmembrane region" description="Helical" evidence="1">
    <location>
        <begin position="20"/>
        <end position="38"/>
    </location>
</feature>
<evidence type="ECO:0000256" key="1">
    <source>
        <dbReference type="SAM" id="Phobius"/>
    </source>
</evidence>
<organism evidence="2 3">
    <name type="scientific">Clostridium oceanicum</name>
    <dbReference type="NCBI Taxonomy" id="1543"/>
    <lineage>
        <taxon>Bacteria</taxon>
        <taxon>Bacillati</taxon>
        <taxon>Bacillota</taxon>
        <taxon>Clostridia</taxon>
        <taxon>Eubacteriales</taxon>
        <taxon>Clostridiaceae</taxon>
        <taxon>Clostridium</taxon>
    </lineage>
</organism>
<feature type="transmembrane region" description="Helical" evidence="1">
    <location>
        <begin position="63"/>
        <end position="88"/>
    </location>
</feature>
<comment type="caution">
    <text evidence="2">The sequence shown here is derived from an EMBL/GenBank/DDBJ whole genome shotgun (WGS) entry which is preliminary data.</text>
</comment>